<evidence type="ECO:0000313" key="1">
    <source>
        <dbReference type="EMBL" id="MCJ2377199.1"/>
    </source>
</evidence>
<keyword evidence="2" id="KW-1185">Reference proteome</keyword>
<dbReference type="EMBL" id="JAJNNZ010000006">
    <property type="protein sequence ID" value="MCJ2377199.1"/>
    <property type="molecule type" value="Genomic_DNA"/>
</dbReference>
<sequence>MNIQDSIEAIEQQIYVACSDGDYDKVTVLEHKLEHLRSLSGKDLSELLYGEDAPNYFSDDF</sequence>
<organism evidence="1 2">
    <name type="scientific">Vibrio gelatinilyticus</name>
    <dbReference type="NCBI Taxonomy" id="2893468"/>
    <lineage>
        <taxon>Bacteria</taxon>
        <taxon>Pseudomonadati</taxon>
        <taxon>Pseudomonadota</taxon>
        <taxon>Gammaproteobacteria</taxon>
        <taxon>Vibrionales</taxon>
        <taxon>Vibrionaceae</taxon>
        <taxon>Vibrio</taxon>
    </lineage>
</organism>
<evidence type="ECO:0000313" key="2">
    <source>
        <dbReference type="Proteomes" id="UP001139488"/>
    </source>
</evidence>
<protein>
    <submittedName>
        <fullName evidence="1">Uncharacterized protein</fullName>
    </submittedName>
</protein>
<dbReference type="RefSeq" id="WP_244357133.1">
    <property type="nucleotide sequence ID" value="NZ_JAJNNZ010000006.1"/>
</dbReference>
<gene>
    <name evidence="1" type="ORF">LNL84_10195</name>
</gene>
<comment type="caution">
    <text evidence="1">The sequence shown here is derived from an EMBL/GenBank/DDBJ whole genome shotgun (WGS) entry which is preliminary data.</text>
</comment>
<dbReference type="Proteomes" id="UP001139488">
    <property type="component" value="Unassembled WGS sequence"/>
</dbReference>
<proteinExistence type="predicted"/>
<name>A0A9X2AVT0_9VIBR</name>
<dbReference type="AlphaFoldDB" id="A0A9X2AVT0"/>
<reference evidence="1" key="1">
    <citation type="submission" date="2021-11" db="EMBL/GenBank/DDBJ databases">
        <title>Vibrio ZSDE26 sp. nov. and Vibrio ZSDZ34 sp. nov., isolated from coastal seawater in Qingdao.</title>
        <authorList>
            <person name="Zhang P."/>
        </authorList>
    </citation>
    <scope>NUCLEOTIDE SEQUENCE</scope>
    <source>
        <strain evidence="1">ZSDZ34</strain>
    </source>
</reference>
<accession>A0A9X2AVT0</accession>